<evidence type="ECO:0000256" key="10">
    <source>
        <dbReference type="HAMAP-Rule" id="MF_01151"/>
    </source>
</evidence>
<keyword evidence="4 10" id="KW-0963">Cytoplasm</keyword>
<reference evidence="14" key="1">
    <citation type="submission" date="2020-06" db="EMBL/GenBank/DDBJ databases">
        <title>Novel chitinolytic bacterium.</title>
        <authorList>
            <person name="Ungkulpasvich U."/>
            <person name="Kosugi A."/>
            <person name="Uke A."/>
        </authorList>
    </citation>
    <scope>NUCLEOTIDE SEQUENCE</scope>
    <source>
        <strain evidence="14">UUS1-1</strain>
    </source>
</reference>
<protein>
    <recommendedName>
        <fullName evidence="8 10">Protein GrpE</fullName>
    </recommendedName>
    <alternativeName>
        <fullName evidence="9 10">HSP-70 cofactor</fullName>
    </alternativeName>
</protein>
<dbReference type="PROSITE" id="PS01071">
    <property type="entry name" value="GRPE"/>
    <property type="match status" value="1"/>
</dbReference>
<evidence type="ECO:0000256" key="7">
    <source>
        <dbReference type="ARBA" id="ARBA00053401"/>
    </source>
</evidence>
<evidence type="ECO:0000256" key="3">
    <source>
        <dbReference type="ARBA" id="ARBA00011738"/>
    </source>
</evidence>
<dbReference type="GO" id="GO:0051087">
    <property type="term" value="F:protein-folding chaperone binding"/>
    <property type="evidence" value="ECO:0007669"/>
    <property type="project" value="InterPro"/>
</dbReference>
<dbReference type="InterPro" id="IPR009012">
    <property type="entry name" value="GrpE_head"/>
</dbReference>
<dbReference type="AlphaFoldDB" id="A0A8J6I1K7"/>
<dbReference type="NCBIfam" id="NF010738">
    <property type="entry name" value="PRK14140.1"/>
    <property type="match status" value="1"/>
</dbReference>
<dbReference type="PRINTS" id="PR00773">
    <property type="entry name" value="GRPEPROTEIN"/>
</dbReference>
<dbReference type="SUPFAM" id="SSF51064">
    <property type="entry name" value="Head domain of nucleotide exchange factor GrpE"/>
    <property type="match status" value="1"/>
</dbReference>
<evidence type="ECO:0000256" key="9">
    <source>
        <dbReference type="ARBA" id="ARBA00076414"/>
    </source>
</evidence>
<dbReference type="RefSeq" id="WP_181339046.1">
    <property type="nucleotide sequence ID" value="NZ_JAAKDE010000005.1"/>
</dbReference>
<dbReference type="HAMAP" id="MF_01151">
    <property type="entry name" value="GrpE"/>
    <property type="match status" value="1"/>
</dbReference>
<organism evidence="14 15">
    <name type="scientific">Capillibacterium thermochitinicola</name>
    <dbReference type="NCBI Taxonomy" id="2699427"/>
    <lineage>
        <taxon>Bacteria</taxon>
        <taxon>Bacillati</taxon>
        <taxon>Bacillota</taxon>
        <taxon>Capillibacterium</taxon>
    </lineage>
</organism>
<keyword evidence="15" id="KW-1185">Reference proteome</keyword>
<dbReference type="InterPro" id="IPR013805">
    <property type="entry name" value="GrpE_CC"/>
</dbReference>
<dbReference type="GO" id="GO:0006457">
    <property type="term" value="P:protein folding"/>
    <property type="evidence" value="ECO:0007669"/>
    <property type="project" value="InterPro"/>
</dbReference>
<evidence type="ECO:0000256" key="8">
    <source>
        <dbReference type="ARBA" id="ARBA00072274"/>
    </source>
</evidence>
<dbReference type="EMBL" id="JAAKDE010000005">
    <property type="protein sequence ID" value="MBA2132592.1"/>
    <property type="molecule type" value="Genomic_DNA"/>
</dbReference>
<dbReference type="CDD" id="cd00446">
    <property type="entry name" value="GrpE"/>
    <property type="match status" value="1"/>
</dbReference>
<dbReference type="Pfam" id="PF01025">
    <property type="entry name" value="GrpE"/>
    <property type="match status" value="1"/>
</dbReference>
<keyword evidence="5 10" id="KW-0346">Stress response</keyword>
<evidence type="ECO:0000256" key="5">
    <source>
        <dbReference type="ARBA" id="ARBA00023016"/>
    </source>
</evidence>
<dbReference type="GO" id="GO:0005737">
    <property type="term" value="C:cytoplasm"/>
    <property type="evidence" value="ECO:0007669"/>
    <property type="project" value="UniProtKB-SubCell"/>
</dbReference>
<evidence type="ECO:0000256" key="4">
    <source>
        <dbReference type="ARBA" id="ARBA00022490"/>
    </source>
</evidence>
<gene>
    <name evidence="10 14" type="primary">grpE</name>
    <name evidence="14" type="ORF">G5B42_03420</name>
</gene>
<evidence type="ECO:0000256" key="12">
    <source>
        <dbReference type="RuleBase" id="RU004478"/>
    </source>
</evidence>
<keyword evidence="6 10" id="KW-0143">Chaperone</keyword>
<sequence length="213" mass="23779">MVKQNNVEIDADVALKQEQAQETTEETAAPPQESADAGAGPAGQVDADAARAELEALHKKIEELEREKEEYLQSYRRLLADFDNYKRRTRKELLEAADSGKEELLVKLLPVLDNLELALKATGEPDKWRSGVEMIFRQFLGVLVEVGLKPIPAVGEMFDPKLHEALMREPSEQPENTILEEIKKGYLFGEKTIRPTLVKVAAAPESVSGKEKE</sequence>
<dbReference type="FunFam" id="2.30.22.10:FF:000001">
    <property type="entry name" value="Protein GrpE"/>
    <property type="match status" value="1"/>
</dbReference>
<dbReference type="GO" id="GO:0042803">
    <property type="term" value="F:protein homodimerization activity"/>
    <property type="evidence" value="ECO:0007669"/>
    <property type="project" value="InterPro"/>
</dbReference>
<accession>A0A8J6I1K7</accession>
<dbReference type="PANTHER" id="PTHR21237">
    <property type="entry name" value="GRPE PROTEIN"/>
    <property type="match status" value="1"/>
</dbReference>
<evidence type="ECO:0000256" key="1">
    <source>
        <dbReference type="ARBA" id="ARBA00004496"/>
    </source>
</evidence>
<dbReference type="GO" id="GO:0051082">
    <property type="term" value="F:unfolded protein binding"/>
    <property type="evidence" value="ECO:0007669"/>
    <property type="project" value="TreeGrafter"/>
</dbReference>
<evidence type="ECO:0000256" key="11">
    <source>
        <dbReference type="RuleBase" id="RU000639"/>
    </source>
</evidence>
<evidence type="ECO:0000256" key="13">
    <source>
        <dbReference type="SAM" id="MobiDB-lite"/>
    </source>
</evidence>
<comment type="function">
    <text evidence="7 10 11">Participates actively in the response to hyperosmotic and heat shock by preventing the aggregation of stress-denatured proteins, in association with DnaK and GrpE. It is the nucleotide exchange factor for DnaK and may function as a thermosensor. Unfolded proteins bind initially to DnaJ; upon interaction with the DnaJ-bound protein, DnaK hydrolyzes its bound ATP, resulting in the formation of a stable complex. GrpE releases ADP from DnaK; ATP binding to DnaK triggers the release of the substrate protein, thus completing the reaction cycle. Several rounds of ATP-dependent interactions between DnaJ, DnaK and GrpE are required for fully efficient folding.</text>
</comment>
<comment type="similarity">
    <text evidence="2 10 12">Belongs to the GrpE family.</text>
</comment>
<evidence type="ECO:0000256" key="2">
    <source>
        <dbReference type="ARBA" id="ARBA00009054"/>
    </source>
</evidence>
<dbReference type="Gene3D" id="3.90.20.20">
    <property type="match status" value="1"/>
</dbReference>
<dbReference type="Proteomes" id="UP000657177">
    <property type="component" value="Unassembled WGS sequence"/>
</dbReference>
<comment type="caution">
    <text evidence="14">The sequence shown here is derived from an EMBL/GenBank/DDBJ whole genome shotgun (WGS) entry which is preliminary data.</text>
</comment>
<evidence type="ECO:0000313" key="14">
    <source>
        <dbReference type="EMBL" id="MBA2132592.1"/>
    </source>
</evidence>
<feature type="compositionally biased region" description="Low complexity" evidence="13">
    <location>
        <begin position="17"/>
        <end position="33"/>
    </location>
</feature>
<comment type="subcellular location">
    <subcellularLocation>
        <location evidence="1 10">Cytoplasm</location>
    </subcellularLocation>
</comment>
<evidence type="ECO:0000313" key="15">
    <source>
        <dbReference type="Proteomes" id="UP000657177"/>
    </source>
</evidence>
<dbReference type="Gene3D" id="2.30.22.10">
    <property type="entry name" value="Head domain of nucleotide exchange factor GrpE"/>
    <property type="match status" value="1"/>
</dbReference>
<feature type="region of interest" description="Disordered" evidence="13">
    <location>
        <begin position="1"/>
        <end position="49"/>
    </location>
</feature>
<name>A0A8J6I1K7_9FIRM</name>
<proteinExistence type="inferred from homology"/>
<dbReference type="PANTHER" id="PTHR21237:SF23">
    <property type="entry name" value="GRPE PROTEIN HOMOLOG, MITOCHONDRIAL"/>
    <property type="match status" value="1"/>
</dbReference>
<evidence type="ECO:0000256" key="6">
    <source>
        <dbReference type="ARBA" id="ARBA00023186"/>
    </source>
</evidence>
<dbReference type="SUPFAM" id="SSF58014">
    <property type="entry name" value="Coiled-coil domain of nucleotide exchange factor GrpE"/>
    <property type="match status" value="1"/>
</dbReference>
<dbReference type="InterPro" id="IPR000740">
    <property type="entry name" value="GrpE"/>
</dbReference>
<dbReference type="GO" id="GO:0000774">
    <property type="term" value="F:adenyl-nucleotide exchange factor activity"/>
    <property type="evidence" value="ECO:0007669"/>
    <property type="project" value="InterPro"/>
</dbReference>
<comment type="subunit">
    <text evidence="3 10">Homodimer.</text>
</comment>